<evidence type="ECO:0000259" key="6">
    <source>
        <dbReference type="Pfam" id="PF08281"/>
    </source>
</evidence>
<dbReference type="Pfam" id="PF04542">
    <property type="entry name" value="Sigma70_r2"/>
    <property type="match status" value="1"/>
</dbReference>
<evidence type="ECO:0000256" key="4">
    <source>
        <dbReference type="ARBA" id="ARBA00023163"/>
    </source>
</evidence>
<keyword evidence="4" id="KW-0804">Transcription</keyword>
<dbReference type="EMBL" id="CP120682">
    <property type="protein sequence ID" value="WKN37330.1"/>
    <property type="molecule type" value="Genomic_DNA"/>
</dbReference>
<comment type="similarity">
    <text evidence="1">Belongs to the sigma-70 factor family. ECF subfamily.</text>
</comment>
<reference evidence="7" key="1">
    <citation type="journal article" date="2023" name="Comput. Struct. Biotechnol. J.">
        <title>Discovery of a novel marine Bacteroidetes with a rich repertoire of carbohydrate-active enzymes.</title>
        <authorList>
            <person name="Chen B."/>
            <person name="Liu G."/>
            <person name="Chen Q."/>
            <person name="Wang H."/>
            <person name="Liu L."/>
            <person name="Tang K."/>
        </authorList>
    </citation>
    <scope>NUCLEOTIDE SEQUENCE</scope>
    <source>
        <strain evidence="7">TK19036</strain>
    </source>
</reference>
<dbReference type="Gene3D" id="1.10.10.10">
    <property type="entry name" value="Winged helix-like DNA-binding domain superfamily/Winged helix DNA-binding domain"/>
    <property type="match status" value="1"/>
</dbReference>
<dbReference type="GO" id="GO:0003677">
    <property type="term" value="F:DNA binding"/>
    <property type="evidence" value="ECO:0007669"/>
    <property type="project" value="InterPro"/>
</dbReference>
<protein>
    <submittedName>
        <fullName evidence="7">Sigma-70 family RNA polymerase sigma factor</fullName>
    </submittedName>
</protein>
<dbReference type="Gene3D" id="1.10.1740.10">
    <property type="match status" value="1"/>
</dbReference>
<dbReference type="GO" id="GO:0006352">
    <property type="term" value="P:DNA-templated transcription initiation"/>
    <property type="evidence" value="ECO:0007669"/>
    <property type="project" value="InterPro"/>
</dbReference>
<name>A0AA49JGY7_9BACT</name>
<dbReference type="GO" id="GO:0016987">
    <property type="term" value="F:sigma factor activity"/>
    <property type="evidence" value="ECO:0007669"/>
    <property type="project" value="UniProtKB-KW"/>
</dbReference>
<evidence type="ECO:0000256" key="3">
    <source>
        <dbReference type="ARBA" id="ARBA00023082"/>
    </source>
</evidence>
<dbReference type="InterPro" id="IPR013324">
    <property type="entry name" value="RNA_pol_sigma_r3/r4-like"/>
</dbReference>
<feature type="domain" description="RNA polymerase sigma factor 70 region 4 type 2" evidence="6">
    <location>
        <begin position="140"/>
        <end position="188"/>
    </location>
</feature>
<dbReference type="InterPro" id="IPR013249">
    <property type="entry name" value="RNA_pol_sigma70_r4_t2"/>
</dbReference>
<keyword evidence="3" id="KW-0731">Sigma factor</keyword>
<evidence type="ECO:0000313" key="7">
    <source>
        <dbReference type="EMBL" id="WKN37330.1"/>
    </source>
</evidence>
<evidence type="ECO:0000256" key="2">
    <source>
        <dbReference type="ARBA" id="ARBA00023015"/>
    </source>
</evidence>
<organism evidence="7">
    <name type="scientific">Roseihalotalea indica</name>
    <dbReference type="NCBI Taxonomy" id="2867963"/>
    <lineage>
        <taxon>Bacteria</taxon>
        <taxon>Pseudomonadati</taxon>
        <taxon>Bacteroidota</taxon>
        <taxon>Cytophagia</taxon>
        <taxon>Cytophagales</taxon>
        <taxon>Catalimonadaceae</taxon>
        <taxon>Roseihalotalea</taxon>
    </lineage>
</organism>
<evidence type="ECO:0000259" key="5">
    <source>
        <dbReference type="Pfam" id="PF04542"/>
    </source>
</evidence>
<dbReference type="InterPro" id="IPR014284">
    <property type="entry name" value="RNA_pol_sigma-70_dom"/>
</dbReference>
<dbReference type="InterPro" id="IPR007627">
    <property type="entry name" value="RNA_pol_sigma70_r2"/>
</dbReference>
<dbReference type="PANTHER" id="PTHR43133">
    <property type="entry name" value="RNA POLYMERASE ECF-TYPE SIGMA FACTO"/>
    <property type="match status" value="1"/>
</dbReference>
<dbReference type="InterPro" id="IPR013325">
    <property type="entry name" value="RNA_pol_sigma_r2"/>
</dbReference>
<accession>A0AA49JGY7</accession>
<dbReference type="NCBIfam" id="TIGR02937">
    <property type="entry name" value="sigma70-ECF"/>
    <property type="match status" value="1"/>
</dbReference>
<keyword evidence="2" id="KW-0805">Transcription regulation</keyword>
<dbReference type="InterPro" id="IPR039425">
    <property type="entry name" value="RNA_pol_sigma-70-like"/>
</dbReference>
<dbReference type="PANTHER" id="PTHR43133:SF46">
    <property type="entry name" value="RNA POLYMERASE SIGMA-70 FACTOR ECF SUBFAMILY"/>
    <property type="match status" value="1"/>
</dbReference>
<dbReference type="AlphaFoldDB" id="A0AA49JGY7"/>
<dbReference type="SUPFAM" id="SSF88946">
    <property type="entry name" value="Sigma2 domain of RNA polymerase sigma factors"/>
    <property type="match status" value="1"/>
</dbReference>
<evidence type="ECO:0000256" key="1">
    <source>
        <dbReference type="ARBA" id="ARBA00010641"/>
    </source>
</evidence>
<proteinExistence type="inferred from homology"/>
<feature type="domain" description="RNA polymerase sigma-70 region 2" evidence="5">
    <location>
        <begin position="36"/>
        <end position="98"/>
    </location>
</feature>
<gene>
    <name evidence="7" type="ORF">K4G66_01240</name>
</gene>
<sequence>MATYSKSPPVAVNHHRDAQLWQRMKQGDEQALSLIFDDHIRLLYSYGHKFTANREVVEDCIQDLFAEIWEKRARLSDTDAIRFYLFKGLRRRILRCLEKEPLEASLKVPTWEVYAESDNLITFSQEDKIVSQQRAEEQTQYLDAAFRSLTRRQKEAIYLKFYNRFSYQEIAEVMSLNKRTVYNLISQAISVLQEKLKPARSVLFSLWWLILSYVLFL</sequence>
<dbReference type="InterPro" id="IPR036388">
    <property type="entry name" value="WH-like_DNA-bd_sf"/>
</dbReference>
<dbReference type="SUPFAM" id="SSF88659">
    <property type="entry name" value="Sigma3 and sigma4 domains of RNA polymerase sigma factors"/>
    <property type="match status" value="1"/>
</dbReference>
<reference evidence="7" key="2">
    <citation type="journal article" date="2024" name="Antonie Van Leeuwenhoek">
        <title>Roseihalotalea indica gen. nov., sp. nov., a halophilic Bacteroidetes from mesopelagic Southwest Indian Ocean with higher carbohydrate metabolic potential.</title>
        <authorList>
            <person name="Chen B."/>
            <person name="Zhang M."/>
            <person name="Lin D."/>
            <person name="Ye J."/>
            <person name="Tang K."/>
        </authorList>
    </citation>
    <scope>NUCLEOTIDE SEQUENCE</scope>
    <source>
        <strain evidence="7">TK19036</strain>
    </source>
</reference>
<dbReference type="Pfam" id="PF08281">
    <property type="entry name" value="Sigma70_r4_2"/>
    <property type="match status" value="1"/>
</dbReference>